<gene>
    <name evidence="1" type="ORF">M8818_003513</name>
</gene>
<comment type="caution">
    <text evidence="1">The sequence shown here is derived from an EMBL/GenBank/DDBJ whole genome shotgun (WGS) entry which is preliminary data.</text>
</comment>
<name>A0ACC3SGE4_9PEZI</name>
<evidence type="ECO:0000313" key="2">
    <source>
        <dbReference type="Proteomes" id="UP001320706"/>
    </source>
</evidence>
<evidence type="ECO:0000313" key="1">
    <source>
        <dbReference type="EMBL" id="KAK8210344.1"/>
    </source>
</evidence>
<accession>A0ACC3SGE4</accession>
<proteinExistence type="predicted"/>
<reference evidence="1" key="1">
    <citation type="submission" date="2024-02" db="EMBL/GenBank/DDBJ databases">
        <title>Metagenome Assembled Genome of Zalaria obscura JY119.</title>
        <authorList>
            <person name="Vighnesh L."/>
            <person name="Jagadeeshwari U."/>
            <person name="Venkata Ramana C."/>
            <person name="Sasikala C."/>
        </authorList>
    </citation>
    <scope>NUCLEOTIDE SEQUENCE</scope>
    <source>
        <strain evidence="1">JY119</strain>
    </source>
</reference>
<sequence>MKAYSIHKEKARSRTNSSDEINTIVLQNWGRNISPVYSVVSMNGSLTVGSVLEDESQTLGNGFKLGMCEVHFDGAKFIDAFATPGIVLHIVRCNSLASWVIEAHRKLTLTRRSEYELLGHEKIVVSPVYVF</sequence>
<organism evidence="1 2">
    <name type="scientific">Zalaria obscura</name>
    <dbReference type="NCBI Taxonomy" id="2024903"/>
    <lineage>
        <taxon>Eukaryota</taxon>
        <taxon>Fungi</taxon>
        <taxon>Dikarya</taxon>
        <taxon>Ascomycota</taxon>
        <taxon>Pezizomycotina</taxon>
        <taxon>Dothideomycetes</taxon>
        <taxon>Dothideomycetidae</taxon>
        <taxon>Dothideales</taxon>
        <taxon>Zalariaceae</taxon>
        <taxon>Zalaria</taxon>
    </lineage>
</organism>
<dbReference type="EMBL" id="JAMKPW020000015">
    <property type="protein sequence ID" value="KAK8210344.1"/>
    <property type="molecule type" value="Genomic_DNA"/>
</dbReference>
<protein>
    <submittedName>
        <fullName evidence="1">Uncharacterized protein</fullName>
    </submittedName>
</protein>
<keyword evidence="2" id="KW-1185">Reference proteome</keyword>
<dbReference type="Proteomes" id="UP001320706">
    <property type="component" value="Unassembled WGS sequence"/>
</dbReference>